<comment type="similarity">
    <text evidence="1">Belongs to the NmrA-type oxidoreductase family.</text>
</comment>
<evidence type="ECO:0000313" key="6">
    <source>
        <dbReference type="Proteomes" id="UP000233781"/>
    </source>
</evidence>
<dbReference type="PANTHER" id="PTHR42748">
    <property type="entry name" value="NITROGEN METABOLITE REPRESSION PROTEIN NMRA FAMILY MEMBER"/>
    <property type="match status" value="1"/>
</dbReference>
<dbReference type="Gene3D" id="3.40.50.720">
    <property type="entry name" value="NAD(P)-binding Rossmann-like Domain"/>
    <property type="match status" value="1"/>
</dbReference>
<dbReference type="InterPro" id="IPR008030">
    <property type="entry name" value="NmrA-like"/>
</dbReference>
<sequence length="295" mass="30101">MTSPADDRPVVVGGAAGKTGRAVCSGLLARGVAVRGVVRPGREAAAAAGTEAVAVDLATGAGLAAALDGARAAYHLAPNVHPDEVGMARRAARAAAAVGLPHLVFHSVLRPHDARMPHHLRKGEAEAVLRAGIPGSLVVLRPASYQENLLPQVVAGEVVVPYAPEQPFSAVALADVAEAAATALLEPERAAGEHDLTGPEALSTHAMAAQAARVLGRPVRVRRVRADAWAAGPGAALPEDARALLLAMFAAYDEDGLVGDPADLTRLLGRPPTSWRDTVTRASAASRAEPVGDTS</sequence>
<evidence type="ECO:0000256" key="2">
    <source>
        <dbReference type="ARBA" id="ARBA00022857"/>
    </source>
</evidence>
<gene>
    <name evidence="5" type="ORF">ATL31_2183</name>
</gene>
<evidence type="ECO:0000256" key="1">
    <source>
        <dbReference type="ARBA" id="ARBA00006328"/>
    </source>
</evidence>
<dbReference type="RefSeq" id="WP_245862281.1">
    <property type="nucleotide sequence ID" value="NZ_PJNE01000001.1"/>
</dbReference>
<evidence type="ECO:0000259" key="4">
    <source>
        <dbReference type="Pfam" id="PF05368"/>
    </source>
</evidence>
<name>A0A2N3YKG0_9MICO</name>
<feature type="region of interest" description="Disordered" evidence="3">
    <location>
        <begin position="269"/>
        <end position="295"/>
    </location>
</feature>
<proteinExistence type="inferred from homology"/>
<keyword evidence="6" id="KW-1185">Reference proteome</keyword>
<dbReference type="SUPFAM" id="SSF51735">
    <property type="entry name" value="NAD(P)-binding Rossmann-fold domains"/>
    <property type="match status" value="1"/>
</dbReference>
<dbReference type="AlphaFoldDB" id="A0A2N3YKG0"/>
<keyword evidence="2" id="KW-0521">NADP</keyword>
<dbReference type="InterPro" id="IPR036291">
    <property type="entry name" value="NAD(P)-bd_dom_sf"/>
</dbReference>
<evidence type="ECO:0000313" key="5">
    <source>
        <dbReference type="EMBL" id="PKW27343.1"/>
    </source>
</evidence>
<dbReference type="Pfam" id="PF05368">
    <property type="entry name" value="NmrA"/>
    <property type="match status" value="1"/>
</dbReference>
<organism evidence="5 6">
    <name type="scientific">Phycicoccus duodecadis</name>
    <dbReference type="NCBI Taxonomy" id="173053"/>
    <lineage>
        <taxon>Bacteria</taxon>
        <taxon>Bacillati</taxon>
        <taxon>Actinomycetota</taxon>
        <taxon>Actinomycetes</taxon>
        <taxon>Micrococcales</taxon>
        <taxon>Intrasporangiaceae</taxon>
        <taxon>Phycicoccus</taxon>
    </lineage>
</organism>
<evidence type="ECO:0000256" key="3">
    <source>
        <dbReference type="SAM" id="MobiDB-lite"/>
    </source>
</evidence>
<dbReference type="InterPro" id="IPR051164">
    <property type="entry name" value="NmrA-like_oxidored"/>
</dbReference>
<reference evidence="5 6" key="1">
    <citation type="submission" date="2017-12" db="EMBL/GenBank/DDBJ databases">
        <title>Sequencing the genomes of 1000 Actinobacteria strains.</title>
        <authorList>
            <person name="Klenk H.-P."/>
        </authorList>
    </citation>
    <scope>NUCLEOTIDE SEQUENCE [LARGE SCALE GENOMIC DNA]</scope>
    <source>
        <strain evidence="5 6">DSM 12806</strain>
    </source>
</reference>
<protein>
    <submittedName>
        <fullName evidence="5">Uncharacterized protein YbjT (DUF2867 family)</fullName>
    </submittedName>
</protein>
<feature type="domain" description="NmrA-like" evidence="4">
    <location>
        <begin position="10"/>
        <end position="258"/>
    </location>
</feature>
<dbReference type="Gene3D" id="3.90.25.10">
    <property type="entry name" value="UDP-galactose 4-epimerase, domain 1"/>
    <property type="match status" value="1"/>
</dbReference>
<dbReference type="PANTHER" id="PTHR42748:SF7">
    <property type="entry name" value="NMRA LIKE REDOX SENSOR 1-RELATED"/>
    <property type="match status" value="1"/>
</dbReference>
<accession>A0A2N3YKG0</accession>
<dbReference type="Proteomes" id="UP000233781">
    <property type="component" value="Unassembled WGS sequence"/>
</dbReference>
<dbReference type="EMBL" id="PJNE01000001">
    <property type="protein sequence ID" value="PKW27343.1"/>
    <property type="molecule type" value="Genomic_DNA"/>
</dbReference>
<comment type="caution">
    <text evidence="5">The sequence shown here is derived from an EMBL/GenBank/DDBJ whole genome shotgun (WGS) entry which is preliminary data.</text>
</comment>